<name>M7N192_9BACT</name>
<dbReference type="EMBL" id="AODQ01000150">
    <property type="protein sequence ID" value="EMR01067.1"/>
    <property type="molecule type" value="Genomic_DNA"/>
</dbReference>
<organism evidence="1 2">
    <name type="scientific">Cesiribacter andamanensis AMV16</name>
    <dbReference type="NCBI Taxonomy" id="1279009"/>
    <lineage>
        <taxon>Bacteria</taxon>
        <taxon>Pseudomonadati</taxon>
        <taxon>Bacteroidota</taxon>
        <taxon>Cytophagia</taxon>
        <taxon>Cytophagales</taxon>
        <taxon>Cesiribacteraceae</taxon>
        <taxon>Cesiribacter</taxon>
    </lineage>
</organism>
<proteinExistence type="predicted"/>
<dbReference type="AlphaFoldDB" id="M7N192"/>
<dbReference type="RefSeq" id="WP_009197194.1">
    <property type="nucleotide sequence ID" value="NZ_AODQ01000150.1"/>
</dbReference>
<dbReference type="OrthoDB" id="1132102at2"/>
<keyword evidence="2" id="KW-1185">Reference proteome</keyword>
<sequence length="208" mass="23235">MSSHHIVRDEQEPALLLWQPGQLSFAQAGQLLEWSPRVVVHQQALAEALAWGIKLDAVWAASLEQDTVVQQVAHQQPVAVLPLPAKDPLQGVIAWLRNKKQSSLNLVADAEADTFALLRQLEGMQQEGVQLQLISQGWRYNYIRRPEMRKWLPAGSLLRVLAFGAFPKVEGVMIESHAAGPQRQEIRLQQSGLLSFTGGESFWLGEHL</sequence>
<accession>M7N192</accession>
<dbReference type="PATRIC" id="fig|1279009.4.peg.3860"/>
<comment type="caution">
    <text evidence="1">The sequence shown here is derived from an EMBL/GenBank/DDBJ whole genome shotgun (WGS) entry which is preliminary data.</text>
</comment>
<gene>
    <name evidence="1" type="ORF">ADICEAN_03815</name>
</gene>
<evidence type="ECO:0000313" key="2">
    <source>
        <dbReference type="Proteomes" id="UP000011910"/>
    </source>
</evidence>
<reference evidence="1 2" key="1">
    <citation type="journal article" date="2013" name="Genome Announc.">
        <title>Draft Genome Sequence of Cesiribacter andamanensis Strain AMV16T, Isolated from a Soil Sample from a Mud Volcano in the Andaman Islands, India.</title>
        <authorList>
            <person name="Shivaji S."/>
            <person name="Ara S."/>
            <person name="Begum Z."/>
            <person name="Srinivas T.N."/>
            <person name="Singh A."/>
            <person name="Kumar Pinnaka A."/>
        </authorList>
    </citation>
    <scope>NUCLEOTIDE SEQUENCE [LARGE SCALE GENOMIC DNA]</scope>
    <source>
        <strain evidence="1 2">AMV16</strain>
    </source>
</reference>
<dbReference type="Proteomes" id="UP000011910">
    <property type="component" value="Unassembled WGS sequence"/>
</dbReference>
<evidence type="ECO:0000313" key="1">
    <source>
        <dbReference type="EMBL" id="EMR01067.1"/>
    </source>
</evidence>
<dbReference type="STRING" id="1279009.ADICEAN_03815"/>
<protein>
    <submittedName>
        <fullName evidence="1">Uncharacterized protein</fullName>
    </submittedName>
</protein>
<dbReference type="eggNOG" id="COG1564">
    <property type="taxonomic scope" value="Bacteria"/>
</dbReference>